<keyword evidence="1" id="KW-0548">Nucleotidyltransferase</keyword>
<reference evidence="1 2" key="1">
    <citation type="submission" date="2018-11" db="EMBL/GenBank/DDBJ databases">
        <title>Genome sequence of strain 7197.</title>
        <authorList>
            <person name="Gao J."/>
            <person name="Sun J."/>
        </authorList>
    </citation>
    <scope>NUCLEOTIDE SEQUENCE [LARGE SCALE GENOMIC DNA]</scope>
    <source>
        <strain evidence="1 2">7197</strain>
    </source>
</reference>
<dbReference type="GO" id="GO:0003964">
    <property type="term" value="F:RNA-directed DNA polymerase activity"/>
    <property type="evidence" value="ECO:0007669"/>
    <property type="project" value="UniProtKB-KW"/>
</dbReference>
<keyword evidence="2" id="KW-1185">Reference proteome</keyword>
<keyword evidence="1" id="KW-0695">RNA-directed DNA polymerase</keyword>
<evidence type="ECO:0000313" key="1">
    <source>
        <dbReference type="EMBL" id="RQW09814.1"/>
    </source>
</evidence>
<protein>
    <submittedName>
        <fullName evidence="1">Group II intron reverse transcriptase/maturase</fullName>
    </submittedName>
</protein>
<dbReference type="Proteomes" id="UP000282529">
    <property type="component" value="Unassembled WGS sequence"/>
</dbReference>
<dbReference type="AlphaFoldDB" id="A0A3N9P409"/>
<sequence>KDKAYEWGNTRKGYWRVAGSPILQRALNNQYWESIGLKSLSDIYISLRNIS</sequence>
<feature type="non-terminal residue" evidence="1">
    <location>
        <position position="1"/>
    </location>
</feature>
<name>A0A3N9P409_9BACL</name>
<dbReference type="EMBL" id="RQPI01000011">
    <property type="protein sequence ID" value="RQW09814.1"/>
    <property type="molecule type" value="Genomic_DNA"/>
</dbReference>
<keyword evidence="1" id="KW-0808">Transferase</keyword>
<accession>A0A3N9P409</accession>
<comment type="caution">
    <text evidence="1">The sequence shown here is derived from an EMBL/GenBank/DDBJ whole genome shotgun (WGS) entry which is preliminary data.</text>
</comment>
<gene>
    <name evidence="1" type="ORF">EH198_17145</name>
</gene>
<proteinExistence type="predicted"/>
<organism evidence="1 2">
    <name type="scientific">Paenibacillus rhizophilus</name>
    <dbReference type="NCBI Taxonomy" id="1850366"/>
    <lineage>
        <taxon>Bacteria</taxon>
        <taxon>Bacillati</taxon>
        <taxon>Bacillota</taxon>
        <taxon>Bacilli</taxon>
        <taxon>Bacillales</taxon>
        <taxon>Paenibacillaceae</taxon>
        <taxon>Paenibacillus</taxon>
    </lineage>
</organism>
<evidence type="ECO:0000313" key="2">
    <source>
        <dbReference type="Proteomes" id="UP000282529"/>
    </source>
</evidence>